<dbReference type="InterPro" id="IPR003661">
    <property type="entry name" value="HisK_dim/P_dom"/>
</dbReference>
<keyword evidence="13 15" id="KW-0472">Membrane</keyword>
<reference evidence="17 18" key="1">
    <citation type="submission" date="2019-06" db="EMBL/GenBank/DDBJ databases">
        <title>Paenimaribius caenipelagi gen. nov., sp. nov., isolated from a tidal flat.</title>
        <authorList>
            <person name="Yoon J.-H."/>
        </authorList>
    </citation>
    <scope>NUCLEOTIDE SEQUENCE [LARGE SCALE GENOMIC DNA]</scope>
    <source>
        <strain evidence="17 18">JBTF-M29</strain>
    </source>
</reference>
<keyword evidence="10" id="KW-0067">ATP-binding</keyword>
<dbReference type="SUPFAM" id="SSF103190">
    <property type="entry name" value="Sensory domain-like"/>
    <property type="match status" value="1"/>
</dbReference>
<evidence type="ECO:0000256" key="5">
    <source>
        <dbReference type="ARBA" id="ARBA00022553"/>
    </source>
</evidence>
<dbReference type="Gene3D" id="3.30.450.20">
    <property type="entry name" value="PAS domain"/>
    <property type="match status" value="2"/>
</dbReference>
<gene>
    <name evidence="17" type="ORF">FEV53_13340</name>
</gene>
<dbReference type="Pfam" id="PF02743">
    <property type="entry name" value="dCache_1"/>
    <property type="match status" value="1"/>
</dbReference>
<evidence type="ECO:0000256" key="3">
    <source>
        <dbReference type="ARBA" id="ARBA00012438"/>
    </source>
</evidence>
<dbReference type="InterPro" id="IPR003594">
    <property type="entry name" value="HATPase_dom"/>
</dbReference>
<dbReference type="Gene3D" id="3.30.565.10">
    <property type="entry name" value="Histidine kinase-like ATPase, C-terminal domain"/>
    <property type="match status" value="1"/>
</dbReference>
<name>A0A547PTA5_9RHOB</name>
<organism evidence="17 18">
    <name type="scientific">Palleronia caenipelagi</name>
    <dbReference type="NCBI Taxonomy" id="2489174"/>
    <lineage>
        <taxon>Bacteria</taxon>
        <taxon>Pseudomonadati</taxon>
        <taxon>Pseudomonadota</taxon>
        <taxon>Alphaproteobacteria</taxon>
        <taxon>Rhodobacterales</taxon>
        <taxon>Roseobacteraceae</taxon>
        <taxon>Palleronia</taxon>
    </lineage>
</organism>
<protein>
    <recommendedName>
        <fullName evidence="3">histidine kinase</fullName>
        <ecNumber evidence="3">2.7.13.3</ecNumber>
    </recommendedName>
</protein>
<feature type="coiled-coil region" evidence="14">
    <location>
        <begin position="306"/>
        <end position="354"/>
    </location>
</feature>
<dbReference type="PROSITE" id="PS50109">
    <property type="entry name" value="HIS_KIN"/>
    <property type="match status" value="1"/>
</dbReference>
<evidence type="ECO:0000259" key="16">
    <source>
        <dbReference type="PROSITE" id="PS50109"/>
    </source>
</evidence>
<dbReference type="InterPro" id="IPR036890">
    <property type="entry name" value="HATPase_C_sf"/>
</dbReference>
<dbReference type="InterPro" id="IPR004358">
    <property type="entry name" value="Sig_transdc_His_kin-like_C"/>
</dbReference>
<dbReference type="GO" id="GO:0005524">
    <property type="term" value="F:ATP binding"/>
    <property type="evidence" value="ECO:0007669"/>
    <property type="project" value="UniProtKB-KW"/>
</dbReference>
<dbReference type="GO" id="GO:0000155">
    <property type="term" value="F:phosphorelay sensor kinase activity"/>
    <property type="evidence" value="ECO:0007669"/>
    <property type="project" value="InterPro"/>
</dbReference>
<comment type="catalytic activity">
    <reaction evidence="1">
        <text>ATP + protein L-histidine = ADP + protein N-phospho-L-histidine.</text>
        <dbReference type="EC" id="2.7.13.3"/>
    </reaction>
</comment>
<dbReference type="PANTHER" id="PTHR43065">
    <property type="entry name" value="SENSOR HISTIDINE KINASE"/>
    <property type="match status" value="1"/>
</dbReference>
<evidence type="ECO:0000256" key="10">
    <source>
        <dbReference type="ARBA" id="ARBA00022840"/>
    </source>
</evidence>
<keyword evidence="12" id="KW-0902">Two-component regulatory system</keyword>
<dbReference type="Gene3D" id="1.10.287.130">
    <property type="match status" value="1"/>
</dbReference>
<evidence type="ECO:0000256" key="9">
    <source>
        <dbReference type="ARBA" id="ARBA00022777"/>
    </source>
</evidence>
<dbReference type="InterPro" id="IPR029151">
    <property type="entry name" value="Sensor-like_sf"/>
</dbReference>
<dbReference type="SMART" id="SM00387">
    <property type="entry name" value="HATPase_c"/>
    <property type="match status" value="1"/>
</dbReference>
<dbReference type="InterPro" id="IPR036097">
    <property type="entry name" value="HisK_dim/P_sf"/>
</dbReference>
<dbReference type="Proteomes" id="UP000318590">
    <property type="component" value="Unassembled WGS sequence"/>
</dbReference>
<dbReference type="SUPFAM" id="SSF47384">
    <property type="entry name" value="Homodimeric domain of signal transducing histidine kinase"/>
    <property type="match status" value="1"/>
</dbReference>
<evidence type="ECO:0000256" key="8">
    <source>
        <dbReference type="ARBA" id="ARBA00022741"/>
    </source>
</evidence>
<dbReference type="OrthoDB" id="7568856at2"/>
<comment type="subcellular location">
    <subcellularLocation>
        <location evidence="2">Cell membrane</location>
        <topology evidence="2">Multi-pass membrane protein</topology>
    </subcellularLocation>
</comment>
<keyword evidence="6" id="KW-0808">Transferase</keyword>
<dbReference type="Pfam" id="PF02518">
    <property type="entry name" value="HATPase_c"/>
    <property type="match status" value="1"/>
</dbReference>
<sequence length="581" mass="63490">MTFPRRFVVTITVIAALLLAAVFFASLRYFLIDEAQRAGARLTLYRSTVIAEVDRFNHLTKVLAVDPFVSDALTTGRADSLDRRLAGFAEASGLDAIFLMDMAGRTISASNAATPNSFVGQNYAFRPYFQDAIRGETGTFYGIGATTGLPGYFIADPVRATDGSIIGVIAIKIDLIPFEQSWRDAGELVLLSNERGIVLLSSEATWRYRSLRALTDLERAQIREARQFAEQPLEPPDWSYTDGPRVRIDGYERLHLVSAELPHGWNIHYLPSTAQAYTLASLITGFVVVIAAAGLLVFQYVRGQRLNNALRLSEREEAALRRANEALAQEVEDRKRAERRLEKTREELARASRLAALGQLSASVTHELGQPIAAMRNHLAAAEISGTQTALSSTLADLVDRMAGITTQLKFFAKSGSEGFEDVDLRACVVSVKELMQTTFDEADTRLRLHLGDEALMVRGARLRIEQVLTNLLRNAIDATHDTCHPSVDVNAGQDTDIVWIEVSDNGHGLGDTHLDDLLEPFVTTRASGHGMGLGLAISDGILKDHGGHLEARNLPSGGAAFRVVLPRVTPSRDDQGEAAA</sequence>
<evidence type="ECO:0000256" key="13">
    <source>
        <dbReference type="ARBA" id="ARBA00023136"/>
    </source>
</evidence>
<evidence type="ECO:0000313" key="18">
    <source>
        <dbReference type="Proteomes" id="UP000318590"/>
    </source>
</evidence>
<proteinExistence type="predicted"/>
<keyword evidence="14" id="KW-0175">Coiled coil</keyword>
<keyword evidence="9 17" id="KW-0418">Kinase</keyword>
<evidence type="ECO:0000256" key="14">
    <source>
        <dbReference type="SAM" id="Coils"/>
    </source>
</evidence>
<dbReference type="SMART" id="SM00388">
    <property type="entry name" value="HisKA"/>
    <property type="match status" value="1"/>
</dbReference>
<dbReference type="CDD" id="cd12914">
    <property type="entry name" value="PDC1_DGC_like"/>
    <property type="match status" value="1"/>
</dbReference>
<evidence type="ECO:0000256" key="11">
    <source>
        <dbReference type="ARBA" id="ARBA00022989"/>
    </source>
</evidence>
<dbReference type="PRINTS" id="PR00344">
    <property type="entry name" value="BCTRLSENSOR"/>
</dbReference>
<dbReference type="EMBL" id="VFSV01000025">
    <property type="protein sequence ID" value="TRD17311.1"/>
    <property type="molecule type" value="Genomic_DNA"/>
</dbReference>
<keyword evidence="18" id="KW-1185">Reference proteome</keyword>
<dbReference type="AlphaFoldDB" id="A0A547PTA5"/>
<evidence type="ECO:0000256" key="4">
    <source>
        <dbReference type="ARBA" id="ARBA00022475"/>
    </source>
</evidence>
<dbReference type="Gene3D" id="6.10.250.3020">
    <property type="match status" value="1"/>
</dbReference>
<dbReference type="InterPro" id="IPR033479">
    <property type="entry name" value="dCache_1"/>
</dbReference>
<dbReference type="PIRSF" id="PIRSF036431">
    <property type="entry name" value="STHK_DctB"/>
    <property type="match status" value="1"/>
</dbReference>
<keyword evidence="7 15" id="KW-0812">Transmembrane</keyword>
<dbReference type="CDD" id="cd00082">
    <property type="entry name" value="HisKA"/>
    <property type="match status" value="1"/>
</dbReference>
<feature type="domain" description="Histidine kinase" evidence="16">
    <location>
        <begin position="363"/>
        <end position="570"/>
    </location>
</feature>
<evidence type="ECO:0000256" key="1">
    <source>
        <dbReference type="ARBA" id="ARBA00000085"/>
    </source>
</evidence>
<dbReference type="InterPro" id="IPR005467">
    <property type="entry name" value="His_kinase_dom"/>
</dbReference>
<feature type="transmembrane region" description="Helical" evidence="15">
    <location>
        <begin position="276"/>
        <end position="301"/>
    </location>
</feature>
<comment type="caution">
    <text evidence="17">The sequence shown here is derived from an EMBL/GenBank/DDBJ whole genome shotgun (WGS) entry which is preliminary data.</text>
</comment>
<dbReference type="SUPFAM" id="SSF55874">
    <property type="entry name" value="ATPase domain of HSP90 chaperone/DNA topoisomerase II/histidine kinase"/>
    <property type="match status" value="1"/>
</dbReference>
<evidence type="ECO:0000256" key="15">
    <source>
        <dbReference type="SAM" id="Phobius"/>
    </source>
</evidence>
<accession>A0A547PTA5</accession>
<keyword evidence="4" id="KW-1003">Cell membrane</keyword>
<evidence type="ECO:0000256" key="6">
    <source>
        <dbReference type="ARBA" id="ARBA00022679"/>
    </source>
</evidence>
<evidence type="ECO:0000256" key="7">
    <source>
        <dbReference type="ARBA" id="ARBA00022692"/>
    </source>
</evidence>
<dbReference type="InterPro" id="IPR017055">
    <property type="entry name" value="Sig_transdc_His_kinase_DctB"/>
</dbReference>
<dbReference type="EC" id="2.7.13.3" evidence="3"/>
<keyword evidence="8" id="KW-0547">Nucleotide-binding</keyword>
<dbReference type="PANTHER" id="PTHR43065:SF46">
    <property type="entry name" value="C4-DICARBOXYLATE TRANSPORT SENSOR PROTEIN DCTB"/>
    <property type="match status" value="1"/>
</dbReference>
<evidence type="ECO:0000256" key="2">
    <source>
        <dbReference type="ARBA" id="ARBA00004651"/>
    </source>
</evidence>
<evidence type="ECO:0000313" key="17">
    <source>
        <dbReference type="EMBL" id="TRD17311.1"/>
    </source>
</evidence>
<keyword evidence="11 15" id="KW-1133">Transmembrane helix</keyword>
<keyword evidence="5" id="KW-0597">Phosphoprotein</keyword>
<dbReference type="GO" id="GO:0005886">
    <property type="term" value="C:plasma membrane"/>
    <property type="evidence" value="ECO:0007669"/>
    <property type="project" value="UniProtKB-SubCell"/>
</dbReference>
<evidence type="ECO:0000256" key="12">
    <source>
        <dbReference type="ARBA" id="ARBA00023012"/>
    </source>
</evidence>